<evidence type="ECO:0000313" key="4">
    <source>
        <dbReference type="Proteomes" id="UP001155145"/>
    </source>
</evidence>
<accession>A0A9X1S8K9</accession>
<organism evidence="1 4">
    <name type="scientific">Arthrobacter zhangbolii</name>
    <dbReference type="NCBI Taxonomy" id="2886936"/>
    <lineage>
        <taxon>Bacteria</taxon>
        <taxon>Bacillati</taxon>
        <taxon>Actinomycetota</taxon>
        <taxon>Actinomycetes</taxon>
        <taxon>Micrococcales</taxon>
        <taxon>Micrococcaceae</taxon>
        <taxon>Arthrobacter</taxon>
    </lineage>
</organism>
<reference evidence="1" key="1">
    <citation type="submission" date="2021-10" db="EMBL/GenBank/DDBJ databases">
        <title>Novel species in genus Arthrobacter.</title>
        <authorList>
            <person name="Liu Y."/>
        </authorList>
    </citation>
    <scope>NUCLEOTIDE SEQUENCE</scope>
    <source>
        <strain evidence="3">zg-Y462</strain>
        <strain evidence="1">Zg-Y462</strain>
    </source>
</reference>
<evidence type="ECO:0000313" key="2">
    <source>
        <dbReference type="EMBL" id="UON92072.1"/>
    </source>
</evidence>
<dbReference type="AlphaFoldDB" id="A0A9X1S8K9"/>
<dbReference type="EMBL" id="CP094984">
    <property type="protein sequence ID" value="UON92072.1"/>
    <property type="molecule type" value="Genomic_DNA"/>
</dbReference>
<evidence type="ECO:0000313" key="1">
    <source>
        <dbReference type="EMBL" id="MCC3272053.1"/>
    </source>
</evidence>
<sequence>MLLQADSTATTVEGALIAGREISNITGNGHTLTYDPSAAENAYLDGGTYTLVQGGSLAPQ</sequence>
<protein>
    <submittedName>
        <fullName evidence="1">Uncharacterized protein</fullName>
    </submittedName>
</protein>
<dbReference type="EMBL" id="JAJFZT010000002">
    <property type="protein sequence ID" value="MCC3272053.1"/>
    <property type="molecule type" value="Genomic_DNA"/>
</dbReference>
<evidence type="ECO:0000313" key="3">
    <source>
        <dbReference type="Proteomes" id="UP000829758"/>
    </source>
</evidence>
<dbReference type="Proteomes" id="UP001155145">
    <property type="component" value="Unassembled WGS sequence"/>
</dbReference>
<dbReference type="RefSeq" id="WP_227928143.1">
    <property type="nucleotide sequence ID" value="NZ_CP094984.1"/>
</dbReference>
<dbReference type="Proteomes" id="UP000829758">
    <property type="component" value="Chromosome"/>
</dbReference>
<name>A0A9X1S8K9_9MICC</name>
<keyword evidence="3" id="KW-1185">Reference proteome</keyword>
<proteinExistence type="predicted"/>
<gene>
    <name evidence="1" type="ORF">LJ755_04835</name>
    <name evidence="2" type="ORF">MUK71_16080</name>
</gene>